<dbReference type="Proteomes" id="UP001138757">
    <property type="component" value="Unassembled WGS sequence"/>
</dbReference>
<dbReference type="InterPro" id="IPR000835">
    <property type="entry name" value="HTH_MarR-typ"/>
</dbReference>
<dbReference type="SUPFAM" id="SSF46785">
    <property type="entry name" value="Winged helix' DNA-binding domain"/>
    <property type="match status" value="1"/>
</dbReference>
<evidence type="ECO:0000313" key="3">
    <source>
        <dbReference type="Proteomes" id="UP001138757"/>
    </source>
</evidence>
<feature type="domain" description="HTH marR-type" evidence="1">
    <location>
        <begin position="13"/>
        <end position="146"/>
    </location>
</feature>
<accession>A0A9X1D9Z7</accession>
<protein>
    <submittedName>
        <fullName evidence="2">MarR family transcriptional regulator</fullName>
    </submittedName>
</protein>
<dbReference type="GO" id="GO:0003700">
    <property type="term" value="F:DNA-binding transcription factor activity"/>
    <property type="evidence" value="ECO:0007669"/>
    <property type="project" value="InterPro"/>
</dbReference>
<evidence type="ECO:0000259" key="1">
    <source>
        <dbReference type="PROSITE" id="PS50995"/>
    </source>
</evidence>
<name>A0A9X1D9Z7_9SPHN</name>
<dbReference type="GO" id="GO:0006950">
    <property type="term" value="P:response to stress"/>
    <property type="evidence" value="ECO:0007669"/>
    <property type="project" value="TreeGrafter"/>
</dbReference>
<dbReference type="AlphaFoldDB" id="A0A9X1D9Z7"/>
<dbReference type="EMBL" id="JAHGAW010000002">
    <property type="protein sequence ID" value="MBT2186137.1"/>
    <property type="molecule type" value="Genomic_DNA"/>
</dbReference>
<dbReference type="PROSITE" id="PS50995">
    <property type="entry name" value="HTH_MARR_2"/>
    <property type="match status" value="1"/>
</dbReference>
<proteinExistence type="predicted"/>
<reference evidence="2" key="1">
    <citation type="submission" date="2021-05" db="EMBL/GenBank/DDBJ databases">
        <title>Genome of Sphingobium sp. strain.</title>
        <authorList>
            <person name="Fan R."/>
        </authorList>
    </citation>
    <scope>NUCLEOTIDE SEQUENCE</scope>
    <source>
        <strain evidence="2">H33</strain>
    </source>
</reference>
<sequence>MALPLAWNQNGGDYFIPHRVLLLARKIERETARDLQSAFNISVAEWRVLSITCTRGSSSAAEICAVFETDRAEVSRAVSRLLKADLIQREPDDSHRQKMRIIATPAGRVVFDGVVATRDAYFSYIMQDMTQEERHNFNRALEGIAIRVDERRSTRIRTAGAPRSRRSKD</sequence>
<dbReference type="PANTHER" id="PTHR33164">
    <property type="entry name" value="TRANSCRIPTIONAL REGULATOR, MARR FAMILY"/>
    <property type="match status" value="1"/>
</dbReference>
<organism evidence="2 3">
    <name type="scientific">Sphingobium nicotianae</name>
    <dbReference type="NCBI Taxonomy" id="2782607"/>
    <lineage>
        <taxon>Bacteria</taxon>
        <taxon>Pseudomonadati</taxon>
        <taxon>Pseudomonadota</taxon>
        <taxon>Alphaproteobacteria</taxon>
        <taxon>Sphingomonadales</taxon>
        <taxon>Sphingomonadaceae</taxon>
        <taxon>Sphingobium</taxon>
    </lineage>
</organism>
<dbReference type="Pfam" id="PF12802">
    <property type="entry name" value="MarR_2"/>
    <property type="match status" value="1"/>
</dbReference>
<dbReference type="PANTHER" id="PTHR33164:SF57">
    <property type="entry name" value="MARR-FAMILY TRANSCRIPTIONAL REGULATOR"/>
    <property type="match status" value="1"/>
</dbReference>
<dbReference type="InterPro" id="IPR036390">
    <property type="entry name" value="WH_DNA-bd_sf"/>
</dbReference>
<dbReference type="SMART" id="SM00347">
    <property type="entry name" value="HTH_MARR"/>
    <property type="match status" value="1"/>
</dbReference>
<dbReference type="InterPro" id="IPR039422">
    <property type="entry name" value="MarR/SlyA-like"/>
</dbReference>
<dbReference type="Gene3D" id="1.10.10.10">
    <property type="entry name" value="Winged helix-like DNA-binding domain superfamily/Winged helix DNA-binding domain"/>
    <property type="match status" value="1"/>
</dbReference>
<evidence type="ECO:0000313" key="2">
    <source>
        <dbReference type="EMBL" id="MBT2186137.1"/>
    </source>
</evidence>
<keyword evidence="3" id="KW-1185">Reference proteome</keyword>
<comment type="caution">
    <text evidence="2">The sequence shown here is derived from an EMBL/GenBank/DDBJ whole genome shotgun (WGS) entry which is preliminary data.</text>
</comment>
<dbReference type="InterPro" id="IPR036388">
    <property type="entry name" value="WH-like_DNA-bd_sf"/>
</dbReference>
<gene>
    <name evidence="2" type="ORF">KK488_04180</name>
</gene>